<dbReference type="GO" id="GO:0003676">
    <property type="term" value="F:nucleic acid binding"/>
    <property type="evidence" value="ECO:0007669"/>
    <property type="project" value="InterPro"/>
</dbReference>
<feature type="domain" description="RNase H type-1" evidence="2">
    <location>
        <begin position="897"/>
        <end position="1025"/>
    </location>
</feature>
<keyword evidence="3" id="KW-0808">Transferase</keyword>
<dbReference type="PANTHER" id="PTHR36688:SF2">
    <property type="entry name" value="ENDONUCLEASE_EXONUCLEASE_PHOSPHATASE DOMAIN-CONTAINING PROTEIN"/>
    <property type="match status" value="1"/>
</dbReference>
<evidence type="ECO:0000313" key="3">
    <source>
        <dbReference type="EMBL" id="JAR92064.1"/>
    </source>
</evidence>
<feature type="domain" description="Reverse transcriptase" evidence="1">
    <location>
        <begin position="415"/>
        <end position="686"/>
    </location>
</feature>
<dbReference type="SUPFAM" id="SSF56219">
    <property type="entry name" value="DNase I-like"/>
    <property type="match status" value="1"/>
</dbReference>
<keyword evidence="3" id="KW-0548">Nucleotidyltransferase</keyword>
<evidence type="ECO:0000259" key="2">
    <source>
        <dbReference type="PROSITE" id="PS50879"/>
    </source>
</evidence>
<protein>
    <submittedName>
        <fullName evidence="3">Putative rna-directed dna polymerase from mobile element jockey-like protein</fullName>
    </submittedName>
</protein>
<dbReference type="GO" id="GO:0042575">
    <property type="term" value="C:DNA polymerase complex"/>
    <property type="evidence" value="ECO:0007669"/>
    <property type="project" value="UniProtKB-ARBA"/>
</dbReference>
<dbReference type="InterPro" id="IPR000477">
    <property type="entry name" value="RT_dom"/>
</dbReference>
<reference evidence="3" key="1">
    <citation type="journal article" date="2018" name="PLoS Negl. Trop. Dis.">
        <title>Sialome diversity of ticks revealed by RNAseq of single tick salivary glands.</title>
        <authorList>
            <person name="Perner J."/>
            <person name="Kropackova S."/>
            <person name="Kopacek P."/>
            <person name="Ribeiro J.M."/>
        </authorList>
    </citation>
    <scope>NUCLEOTIDE SEQUENCE</scope>
    <source>
        <strain evidence="3">Siblings of single egg batch collected in Ceske Budejovice</strain>
        <tissue evidence="3">Salivary glands</tissue>
    </source>
</reference>
<proteinExistence type="predicted"/>
<feature type="non-terminal residue" evidence="3">
    <location>
        <position position="1"/>
    </location>
</feature>
<dbReference type="InterPro" id="IPR052560">
    <property type="entry name" value="RdDP_mobile_element"/>
</dbReference>
<dbReference type="SUPFAM" id="SSF56672">
    <property type="entry name" value="DNA/RNA polymerases"/>
    <property type="match status" value="1"/>
</dbReference>
<sequence length="1177" mass="134236">SGGAAVVAQRTSPSAEVALYTTLEAVAARILLDRVITVCSVYISPGYQLQYEELEDLVSQLPAPYLILGDFNAHNPLWGSGKRDARGALVERFLLSTGLCLLNTKEATHFSSATRTFTSIDLSICHPSLYSLFSWRVIPNPYGSDHFPIILEFNSPPAGLQTRTPRWKFERADWATFTDSSVLACSSLDDLSIDDVTLHITRHILQAAILAIPMTSSHLPKRPKAWWNKDCRQAKKEQNRAWGIFRRYPTPSNLIGFKRKRAQARFIRRQAKRQSFRGYASSINSSASIKEVWDRVHKIEGSYSAFSVPLLCRNGICPASLDEQADVLGEHFEFVSSSEHYTQSFRQHKLHAEKKIVPTTGGLQEPYNSLFMLHELQMALDSSRQTAPGPDGIHYQMLQHLHPSTLELILYLFNRVWVEGLFPLSWKAAVIIPLLKPGKDPACASSFRPIALTSCLSKTLERMINRRLMFYLERNNLLDRYQCGFRSGRSTVDHLVRFETVVREAFVNKQHCVSVFFDLEKAFDTAWRHGILQDLFSLGVQGRMLSAIQSYLQNRTFRVKLGTTFSREFSQQNGVPQGGVLSVTLFIVKMNSIARAIAPSVQYSLYVDDLQISVSSCNPSICERRLQLTINNLVKWADVNGFKFSPEKTVCVSFSRRRGVLHEPSLTMYDVSIPVKNEHKFLGLIFDSKLTFVPHVKSLKMKCFKSLNILKVLSHVTWGADRLCLLRIYRSVVRSRLDYGCIVYGSARTSVLKMLDPVHHQGLRLATGAFRTSPVLSLYAEANELSLEKRRYELGFMYFMRIRSVPNHPTLHCMEQIRYERTFSNKPSVVPPLAMRVRNSAESVGLDVLPPVVQCMSSAAPWDLVPIQCELELTKYNKKDTPRDVLRQEFLELQDHYHGFTSFYTDGSKTDSSVGCAVIGPGMQLVRRINDSACSLTAELYGLLLATDKILKQKLHKSIVYTDSLSALRALARVGDDRNPLVIEIRNRLISAAKRKKKIILCWVPSHVGIAGNEDADRAASTAKDREVDLCKIPYRDYRHVLKFSIRRKWQEEWDREINNKLHAVKPLLQEWESARHRERFYEVVLCRLRIGHTRLTHGHLLRGEDAPECEHCHIPLSILHILLVCPLYDQERHRHFAKVYQEHTPLHLALLLSDEPLISHECVFNFLKDIRLLDQL</sequence>
<dbReference type="InterPro" id="IPR036397">
    <property type="entry name" value="RNaseH_sf"/>
</dbReference>
<dbReference type="InterPro" id="IPR005135">
    <property type="entry name" value="Endo/exonuclease/phosphatase"/>
</dbReference>
<dbReference type="GO" id="GO:0003964">
    <property type="term" value="F:RNA-directed DNA polymerase activity"/>
    <property type="evidence" value="ECO:0007669"/>
    <property type="project" value="UniProtKB-KW"/>
</dbReference>
<dbReference type="InterPro" id="IPR012337">
    <property type="entry name" value="RNaseH-like_sf"/>
</dbReference>
<organism evidence="3">
    <name type="scientific">Ixodes ricinus</name>
    <name type="common">Common tick</name>
    <name type="synonym">Acarus ricinus</name>
    <dbReference type="NCBI Taxonomy" id="34613"/>
    <lineage>
        <taxon>Eukaryota</taxon>
        <taxon>Metazoa</taxon>
        <taxon>Ecdysozoa</taxon>
        <taxon>Arthropoda</taxon>
        <taxon>Chelicerata</taxon>
        <taxon>Arachnida</taxon>
        <taxon>Acari</taxon>
        <taxon>Parasitiformes</taxon>
        <taxon>Ixodida</taxon>
        <taxon>Ixodoidea</taxon>
        <taxon>Ixodidae</taxon>
        <taxon>Ixodinae</taxon>
        <taxon>Ixodes</taxon>
    </lineage>
</organism>
<dbReference type="InterPro" id="IPR002156">
    <property type="entry name" value="RNaseH_domain"/>
</dbReference>
<dbReference type="Pfam" id="PF14529">
    <property type="entry name" value="Exo_endo_phos_2"/>
    <property type="match status" value="1"/>
</dbReference>
<dbReference type="SUPFAM" id="SSF53098">
    <property type="entry name" value="Ribonuclease H-like"/>
    <property type="match status" value="1"/>
</dbReference>
<dbReference type="PANTHER" id="PTHR36688">
    <property type="entry name" value="ENDO/EXONUCLEASE/PHOSPHATASE DOMAIN-CONTAINING PROTEIN"/>
    <property type="match status" value="1"/>
</dbReference>
<dbReference type="PROSITE" id="PS50879">
    <property type="entry name" value="RNASE_H_1"/>
    <property type="match status" value="1"/>
</dbReference>
<dbReference type="PROSITE" id="PS50878">
    <property type="entry name" value="RT_POL"/>
    <property type="match status" value="1"/>
</dbReference>
<keyword evidence="3" id="KW-0695">RNA-directed DNA polymerase</keyword>
<name>A0A147BMR6_IXORI</name>
<dbReference type="AlphaFoldDB" id="A0A147BMR6"/>
<dbReference type="InterPro" id="IPR036691">
    <property type="entry name" value="Endo/exonu/phosph_ase_sf"/>
</dbReference>
<dbReference type="InterPro" id="IPR043502">
    <property type="entry name" value="DNA/RNA_pol_sf"/>
</dbReference>
<dbReference type="Pfam" id="PF00078">
    <property type="entry name" value="RVT_1"/>
    <property type="match status" value="1"/>
</dbReference>
<dbReference type="GO" id="GO:0004523">
    <property type="term" value="F:RNA-DNA hybrid ribonuclease activity"/>
    <property type="evidence" value="ECO:0007669"/>
    <property type="project" value="InterPro"/>
</dbReference>
<dbReference type="Gene3D" id="3.60.10.10">
    <property type="entry name" value="Endonuclease/exonuclease/phosphatase"/>
    <property type="match status" value="1"/>
</dbReference>
<accession>A0A147BMR6</accession>
<dbReference type="CDD" id="cd09276">
    <property type="entry name" value="Rnase_HI_RT_non_LTR"/>
    <property type="match status" value="1"/>
</dbReference>
<dbReference type="Gene3D" id="3.30.420.10">
    <property type="entry name" value="Ribonuclease H-like superfamily/Ribonuclease H"/>
    <property type="match status" value="1"/>
</dbReference>
<dbReference type="Pfam" id="PF00075">
    <property type="entry name" value="RNase_H"/>
    <property type="match status" value="1"/>
</dbReference>
<dbReference type="EMBL" id="GEGO01003340">
    <property type="protein sequence ID" value="JAR92064.1"/>
    <property type="molecule type" value="Transcribed_RNA"/>
</dbReference>
<dbReference type="CDD" id="cd01650">
    <property type="entry name" value="RT_nLTR_like"/>
    <property type="match status" value="1"/>
</dbReference>
<evidence type="ECO:0000259" key="1">
    <source>
        <dbReference type="PROSITE" id="PS50878"/>
    </source>
</evidence>